<dbReference type="InterPro" id="IPR036259">
    <property type="entry name" value="MFS_trans_sf"/>
</dbReference>
<keyword evidence="7 8" id="KW-0472">Membrane</keyword>
<dbReference type="InterPro" id="IPR039672">
    <property type="entry name" value="MFS_2"/>
</dbReference>
<feature type="transmembrane region" description="Helical" evidence="8">
    <location>
        <begin position="285"/>
        <end position="306"/>
    </location>
</feature>
<evidence type="ECO:0000256" key="3">
    <source>
        <dbReference type="ARBA" id="ARBA00022475"/>
    </source>
</evidence>
<organism evidence="9 10">
    <name type="scientific">Trichococcus patagoniensis</name>
    <dbReference type="NCBI Taxonomy" id="382641"/>
    <lineage>
        <taxon>Bacteria</taxon>
        <taxon>Bacillati</taxon>
        <taxon>Bacillota</taxon>
        <taxon>Bacilli</taxon>
        <taxon>Lactobacillales</taxon>
        <taxon>Carnobacteriaceae</taxon>
        <taxon>Trichococcus</taxon>
    </lineage>
</organism>
<evidence type="ECO:0000256" key="2">
    <source>
        <dbReference type="ARBA" id="ARBA00022448"/>
    </source>
</evidence>
<evidence type="ECO:0000313" key="10">
    <source>
        <dbReference type="Proteomes" id="UP000244161"/>
    </source>
</evidence>
<dbReference type="RefSeq" id="WP_245879806.1">
    <property type="nucleotide sequence ID" value="NZ_QAOM01000012.1"/>
</dbReference>
<keyword evidence="2" id="KW-0813">Transport</keyword>
<feature type="transmembrane region" description="Helical" evidence="8">
    <location>
        <begin position="342"/>
        <end position="365"/>
    </location>
</feature>
<evidence type="ECO:0000256" key="1">
    <source>
        <dbReference type="ARBA" id="ARBA00004651"/>
    </source>
</evidence>
<feature type="transmembrane region" description="Helical" evidence="8">
    <location>
        <begin position="95"/>
        <end position="117"/>
    </location>
</feature>
<feature type="transmembrane region" description="Helical" evidence="8">
    <location>
        <begin position="201"/>
        <end position="222"/>
    </location>
</feature>
<evidence type="ECO:0000256" key="8">
    <source>
        <dbReference type="SAM" id="Phobius"/>
    </source>
</evidence>
<feature type="transmembrane region" description="Helical" evidence="8">
    <location>
        <begin position="428"/>
        <end position="448"/>
    </location>
</feature>
<feature type="transmembrane region" description="Helical" evidence="8">
    <location>
        <begin position="385"/>
        <end position="408"/>
    </location>
</feature>
<dbReference type="PANTHER" id="PTHR11328:SF24">
    <property type="entry name" value="MAJOR FACILITATOR SUPERFAMILY (MFS) PROFILE DOMAIN-CONTAINING PROTEIN"/>
    <property type="match status" value="1"/>
</dbReference>
<keyword evidence="5" id="KW-0769">Symport</keyword>
<keyword evidence="6 8" id="KW-1133">Transmembrane helix</keyword>
<dbReference type="PANTHER" id="PTHR11328">
    <property type="entry name" value="MAJOR FACILITATOR SUPERFAMILY DOMAIN-CONTAINING PROTEIN"/>
    <property type="match status" value="1"/>
</dbReference>
<dbReference type="GO" id="GO:0005886">
    <property type="term" value="C:plasma membrane"/>
    <property type="evidence" value="ECO:0007669"/>
    <property type="project" value="UniProtKB-SubCell"/>
</dbReference>
<dbReference type="Proteomes" id="UP000244161">
    <property type="component" value="Unassembled WGS sequence"/>
</dbReference>
<evidence type="ECO:0000256" key="5">
    <source>
        <dbReference type="ARBA" id="ARBA00022847"/>
    </source>
</evidence>
<reference evidence="9 10" key="1">
    <citation type="submission" date="2018-04" db="EMBL/GenBank/DDBJ databases">
        <title>Genomic Encyclopedia of Archaeal and Bacterial Type Strains, Phase II (KMG-II): from individual species to whole genera.</title>
        <authorList>
            <person name="Goeker M."/>
        </authorList>
    </citation>
    <scope>NUCLEOTIDE SEQUENCE [LARGE SCALE GENOMIC DNA]</scope>
    <source>
        <strain evidence="9 10">DSM 18806</strain>
    </source>
</reference>
<sequence length="470" mass="51977">MEKQVDMNFEVTSQKVQIQEKTSKKIAVFYSFGEVGSQLSWYMINTYLMIFYTDIIGLSAAAISMIMLVARIWDAVNDPMMGIIADRTQTRWGKFRPYLIFAPPFLAIFNILTFTVFPVEGVTKVILCLVLYIGAGMSYTALSVGYASLVNRIAKDSQVRMNYTSARAVGGSVIQMVLSMAVMPAILFFSNSDVANSRGFFWVTVICSLIMIPAFWLTAYHCKETARTDSRNREKQKISVTTSLKALFKNKMLLITVWSVFLGAMAVIGRMTLLAYYVIYVVGSYTMIAPIFTSMTVFQLIGSMLLPVATKKFGKKNWLLILSLISIISIFVLYLFPSGNTAFLLTTAAFIGLANSAGSVSTGMLSDCVEYGDWKYRVRDEGLTFSFLGFGVKLASAIAGAGGVLMLSATGYVPGAVQSQASITGINVVVNLVPAILMVLSILPLYWYKLDKKQMDQIAVELEIRELEEN</sequence>
<accession>A0A2T5IIX0</accession>
<gene>
    <name evidence="9" type="ORF">C8U37_11249</name>
</gene>
<feature type="transmembrane region" description="Helical" evidence="8">
    <location>
        <begin position="168"/>
        <end position="189"/>
    </location>
</feature>
<comment type="caution">
    <text evidence="9">The sequence shown here is derived from an EMBL/GenBank/DDBJ whole genome shotgun (WGS) entry which is preliminary data.</text>
</comment>
<dbReference type="Gene3D" id="1.20.1250.20">
    <property type="entry name" value="MFS general substrate transporter like domains"/>
    <property type="match status" value="2"/>
</dbReference>
<dbReference type="NCBIfam" id="TIGR00792">
    <property type="entry name" value="gph"/>
    <property type="match status" value="1"/>
</dbReference>
<dbReference type="GO" id="GO:0015293">
    <property type="term" value="F:symporter activity"/>
    <property type="evidence" value="ECO:0007669"/>
    <property type="project" value="UniProtKB-KW"/>
</dbReference>
<dbReference type="AlphaFoldDB" id="A0A2T5IIX0"/>
<evidence type="ECO:0000256" key="6">
    <source>
        <dbReference type="ARBA" id="ARBA00022989"/>
    </source>
</evidence>
<keyword evidence="3" id="KW-1003">Cell membrane</keyword>
<feature type="transmembrane region" description="Helical" evidence="8">
    <location>
        <begin position="253"/>
        <end position="279"/>
    </location>
</feature>
<dbReference type="SUPFAM" id="SSF103473">
    <property type="entry name" value="MFS general substrate transporter"/>
    <property type="match status" value="1"/>
</dbReference>
<keyword evidence="10" id="KW-1185">Reference proteome</keyword>
<dbReference type="CDD" id="cd17332">
    <property type="entry name" value="MFS_MelB_like"/>
    <property type="match status" value="1"/>
</dbReference>
<proteinExistence type="predicted"/>
<dbReference type="GO" id="GO:0006814">
    <property type="term" value="P:sodium ion transport"/>
    <property type="evidence" value="ECO:0007669"/>
    <property type="project" value="InterPro"/>
</dbReference>
<keyword evidence="4 8" id="KW-0812">Transmembrane</keyword>
<dbReference type="GO" id="GO:0008643">
    <property type="term" value="P:carbohydrate transport"/>
    <property type="evidence" value="ECO:0007669"/>
    <property type="project" value="InterPro"/>
</dbReference>
<feature type="transmembrane region" description="Helical" evidence="8">
    <location>
        <begin position="50"/>
        <end position="74"/>
    </location>
</feature>
<dbReference type="PROSITE" id="PS00872">
    <property type="entry name" value="NA_GALACTOSIDE_SYMP"/>
    <property type="match status" value="1"/>
</dbReference>
<protein>
    <submittedName>
        <fullName evidence="9">GPH family glycoside/pentoside/hexuronide:cation symporter/probable glucitol transport protein GutA</fullName>
    </submittedName>
</protein>
<evidence type="ECO:0000313" key="9">
    <source>
        <dbReference type="EMBL" id="PTQ83780.1"/>
    </source>
</evidence>
<feature type="transmembrane region" description="Helical" evidence="8">
    <location>
        <begin position="318"/>
        <end position="336"/>
    </location>
</feature>
<dbReference type="EMBL" id="QAOM01000012">
    <property type="protein sequence ID" value="PTQ83780.1"/>
    <property type="molecule type" value="Genomic_DNA"/>
</dbReference>
<feature type="transmembrane region" description="Helical" evidence="8">
    <location>
        <begin position="123"/>
        <end position="147"/>
    </location>
</feature>
<name>A0A2T5IIX0_9LACT</name>
<evidence type="ECO:0000256" key="7">
    <source>
        <dbReference type="ARBA" id="ARBA00023136"/>
    </source>
</evidence>
<dbReference type="InterPro" id="IPR001927">
    <property type="entry name" value="Na/Gal_symport"/>
</dbReference>
<comment type="subcellular location">
    <subcellularLocation>
        <location evidence="1">Cell membrane</location>
        <topology evidence="1">Multi-pass membrane protein</topology>
    </subcellularLocation>
</comment>
<evidence type="ECO:0000256" key="4">
    <source>
        <dbReference type="ARBA" id="ARBA00022692"/>
    </source>
</evidence>
<dbReference type="InterPro" id="IPR018043">
    <property type="entry name" value="Na/Gal_symport_CS"/>
</dbReference>
<dbReference type="Pfam" id="PF13347">
    <property type="entry name" value="MFS_2"/>
    <property type="match status" value="1"/>
</dbReference>